<evidence type="ECO:0000313" key="2">
    <source>
        <dbReference type="Proteomes" id="UP001057452"/>
    </source>
</evidence>
<reference evidence="1" key="1">
    <citation type="submission" date="2022-05" db="EMBL/GenBank/DDBJ databases">
        <title>Chromosome-level genome of Chaenocephalus aceratus.</title>
        <authorList>
            <person name="Park H."/>
        </authorList>
    </citation>
    <scope>NUCLEOTIDE SEQUENCE</scope>
    <source>
        <strain evidence="1">KU_202001</strain>
    </source>
</reference>
<comment type="caution">
    <text evidence="1">The sequence shown here is derived from an EMBL/GenBank/DDBJ whole genome shotgun (WGS) entry which is preliminary data.</text>
</comment>
<protein>
    <submittedName>
        <fullName evidence="1">Uncharacterized protein</fullName>
    </submittedName>
</protein>
<accession>A0ACB9VS31</accession>
<evidence type="ECO:0000313" key="1">
    <source>
        <dbReference type="EMBL" id="KAI4802748.1"/>
    </source>
</evidence>
<proteinExistence type="predicted"/>
<organism evidence="1 2">
    <name type="scientific">Chaenocephalus aceratus</name>
    <name type="common">Blackfin icefish</name>
    <name type="synonym">Chaenichthys aceratus</name>
    <dbReference type="NCBI Taxonomy" id="36190"/>
    <lineage>
        <taxon>Eukaryota</taxon>
        <taxon>Metazoa</taxon>
        <taxon>Chordata</taxon>
        <taxon>Craniata</taxon>
        <taxon>Vertebrata</taxon>
        <taxon>Euteleostomi</taxon>
        <taxon>Actinopterygii</taxon>
        <taxon>Neopterygii</taxon>
        <taxon>Teleostei</taxon>
        <taxon>Neoteleostei</taxon>
        <taxon>Acanthomorphata</taxon>
        <taxon>Eupercaria</taxon>
        <taxon>Perciformes</taxon>
        <taxon>Notothenioidei</taxon>
        <taxon>Channichthyidae</taxon>
        <taxon>Chaenocephalus</taxon>
    </lineage>
</organism>
<keyword evidence="2" id="KW-1185">Reference proteome</keyword>
<sequence length="132" mass="14870">MLLPKLLSGEVFANKVLYDASGSGNLECIELLLQNGANLNVASPASCPSTELFVRKLLDYVGQHLSCHQANLEKTPEWEEISDKLSRPTSLQHFSRLLIRGHMILGMLNDPESAFHYPPRLKSYLTYRENDL</sequence>
<dbReference type="Proteomes" id="UP001057452">
    <property type="component" value="Chromosome 23"/>
</dbReference>
<name>A0ACB9VS31_CHAAC</name>
<dbReference type="EMBL" id="CM043807">
    <property type="protein sequence ID" value="KAI4802748.1"/>
    <property type="molecule type" value="Genomic_DNA"/>
</dbReference>
<gene>
    <name evidence="1" type="ORF">KUCAC02_006324</name>
</gene>